<sequence>MTYYDEQLRLLQKQVAQKKRNESKLKELYVQRQKLSTKVDELKNSMLDEKDDVDRLENQSLAAFFYGVIGKLDEKLDKERKEAYAAKLKYDVAARELSAVEKEIQYLETEMKQLLGCEQQYERALKAKADMIKSTDSQEALKIFQKEQNIAYIESQKKEIQEALNVGHTALATTNRILSSLDSAAGWGTWDLLGGGLITDLAKHSQLDEAQNQVGELQAQLRHFKTELADVTINADIQVNIESFLRFADYFFDGMLADYAVLDKINQSQAQVRNTKGQIEGVMNHLNSMLSNTNKELECEKIMLNDLIVDAAM</sequence>
<feature type="coiled-coil region" evidence="1">
    <location>
        <begin position="8"/>
        <end position="59"/>
    </location>
</feature>
<dbReference type="Proteomes" id="UP000463883">
    <property type="component" value="Chromosome"/>
</dbReference>
<evidence type="ECO:0000313" key="2">
    <source>
        <dbReference type="EMBL" id="QHI73504.1"/>
    </source>
</evidence>
<protein>
    <submittedName>
        <fullName evidence="2">Uncharacterized protein</fullName>
    </submittedName>
</protein>
<dbReference type="AlphaFoldDB" id="A0A6P1MLF0"/>
<keyword evidence="3" id="KW-1185">Reference proteome</keyword>
<keyword evidence="1" id="KW-0175">Coiled coil</keyword>
<dbReference type="EMBL" id="CP047591">
    <property type="protein sequence ID" value="QHI73504.1"/>
    <property type="molecule type" value="Genomic_DNA"/>
</dbReference>
<accession>A0A6P1MLF0</accession>
<evidence type="ECO:0000313" key="3">
    <source>
        <dbReference type="Proteomes" id="UP000463883"/>
    </source>
</evidence>
<dbReference type="KEGG" id="amic:Ami3637_14955"/>
<reference evidence="2 3" key="1">
    <citation type="submission" date="2020-01" db="EMBL/GenBank/DDBJ databases">
        <title>Genomic analysis of Aminipila sp. CBA3637.</title>
        <authorList>
            <person name="Kim Y.B."/>
            <person name="Roh S.W."/>
        </authorList>
    </citation>
    <scope>NUCLEOTIDE SEQUENCE [LARGE SCALE GENOMIC DNA]</scope>
    <source>
        <strain evidence="2 3">CBA3637</strain>
    </source>
</reference>
<evidence type="ECO:0000256" key="1">
    <source>
        <dbReference type="SAM" id="Coils"/>
    </source>
</evidence>
<organism evidence="2 3">
    <name type="scientific">Aminipila terrae</name>
    <dbReference type="NCBI Taxonomy" id="2697030"/>
    <lineage>
        <taxon>Bacteria</taxon>
        <taxon>Bacillati</taxon>
        <taxon>Bacillota</taxon>
        <taxon>Clostridia</taxon>
        <taxon>Peptostreptococcales</taxon>
        <taxon>Anaerovoracaceae</taxon>
        <taxon>Aminipila</taxon>
    </lineage>
</organism>
<name>A0A6P1MLF0_9FIRM</name>
<dbReference type="RefSeq" id="WP_162363269.1">
    <property type="nucleotide sequence ID" value="NZ_CP047591.1"/>
</dbReference>
<gene>
    <name evidence="2" type="ORF">Ami3637_14955</name>
</gene>
<proteinExistence type="predicted"/>